<reference evidence="2" key="1">
    <citation type="submission" date="2022-03" db="EMBL/GenBank/DDBJ databases">
        <authorList>
            <person name="Alioto T."/>
            <person name="Alioto T."/>
            <person name="Gomez Garrido J."/>
        </authorList>
    </citation>
    <scope>NUCLEOTIDE SEQUENCE</scope>
</reference>
<feature type="compositionally biased region" description="Basic and acidic residues" evidence="1">
    <location>
        <begin position="20"/>
        <end position="43"/>
    </location>
</feature>
<dbReference type="EMBL" id="OW240920">
    <property type="protein sequence ID" value="CAH2315408.1"/>
    <property type="molecule type" value="Genomic_DNA"/>
</dbReference>
<organism evidence="2 3">
    <name type="scientific">Pelobates cultripes</name>
    <name type="common">Western spadefoot toad</name>
    <dbReference type="NCBI Taxonomy" id="61616"/>
    <lineage>
        <taxon>Eukaryota</taxon>
        <taxon>Metazoa</taxon>
        <taxon>Chordata</taxon>
        <taxon>Craniata</taxon>
        <taxon>Vertebrata</taxon>
        <taxon>Euteleostomi</taxon>
        <taxon>Amphibia</taxon>
        <taxon>Batrachia</taxon>
        <taxon>Anura</taxon>
        <taxon>Pelobatoidea</taxon>
        <taxon>Pelobatidae</taxon>
        <taxon>Pelobates</taxon>
    </lineage>
</organism>
<feature type="region of interest" description="Disordered" evidence="1">
    <location>
        <begin position="1"/>
        <end position="103"/>
    </location>
</feature>
<dbReference type="Proteomes" id="UP001295444">
    <property type="component" value="Chromosome 09"/>
</dbReference>
<gene>
    <name evidence="2" type="ORF">PECUL_23A034115</name>
</gene>
<proteinExistence type="predicted"/>
<evidence type="ECO:0000256" key="1">
    <source>
        <dbReference type="SAM" id="MobiDB-lite"/>
    </source>
</evidence>
<protein>
    <submittedName>
        <fullName evidence="2">Uncharacterized protein</fullName>
    </submittedName>
</protein>
<sequence>MGAWSSARSERPHVNAAPSEKLKELKIKPGTEQKTYRTIDNCDRNVPMPKSKGGVRRTEPPSSLLKPQPRKGGKNRSLHKMAAKWRQDKIEGTLPLTPSIPSP</sequence>
<accession>A0AAD1WNN6</accession>
<evidence type="ECO:0000313" key="3">
    <source>
        <dbReference type="Proteomes" id="UP001295444"/>
    </source>
</evidence>
<name>A0AAD1WNN6_PELCU</name>
<evidence type="ECO:0000313" key="2">
    <source>
        <dbReference type="EMBL" id="CAH2315408.1"/>
    </source>
</evidence>
<keyword evidence="3" id="KW-1185">Reference proteome</keyword>
<feature type="compositionally biased region" description="Basic residues" evidence="1">
    <location>
        <begin position="68"/>
        <end position="83"/>
    </location>
</feature>
<dbReference type="AlphaFoldDB" id="A0AAD1WNN6"/>